<sequence>MDSLERLNNVVEDDGFPLKLLALAETLCSFETKDPRPQWGGMLAGSIGDGTGARQTKGGGDSHTQQQKLDFPRHPLLILANLLIDLSRPGGAGVAVLAAAKAHRGVLCMDGCAVKGTLDASGFGERPIPASRGSSALLYAEGKQRETTGRIGLKYKSSVLLTAGIGRGNRVRIAIALKAAATFVDASDRMGPARCKIECRMRRRKASEGTNRSRHTVSDVHGIETKQIKQATTGMEGKVVMVRLQDGPPASWDMV</sequence>
<reference evidence="2" key="1">
    <citation type="submission" date="2023-01" db="EMBL/GenBank/DDBJ databases">
        <authorList>
            <person name="Piombo E."/>
        </authorList>
    </citation>
    <scope>NUCLEOTIDE SEQUENCE</scope>
</reference>
<name>A0AA35LY91_9HYPO</name>
<accession>A0AA35LY91</accession>
<protein>
    <submittedName>
        <fullName evidence="2">Uncharacterized protein</fullName>
    </submittedName>
</protein>
<evidence type="ECO:0000313" key="2">
    <source>
        <dbReference type="EMBL" id="CAI6086190.1"/>
    </source>
</evidence>
<dbReference type="Proteomes" id="UP001160390">
    <property type="component" value="Unassembled WGS sequence"/>
</dbReference>
<proteinExistence type="predicted"/>
<gene>
    <name evidence="2" type="ORF">CCHLO57077_00010277</name>
</gene>
<organism evidence="2 3">
    <name type="scientific">Clonostachys chloroleuca</name>
    <dbReference type="NCBI Taxonomy" id="1926264"/>
    <lineage>
        <taxon>Eukaryota</taxon>
        <taxon>Fungi</taxon>
        <taxon>Dikarya</taxon>
        <taxon>Ascomycota</taxon>
        <taxon>Pezizomycotina</taxon>
        <taxon>Sordariomycetes</taxon>
        <taxon>Hypocreomycetidae</taxon>
        <taxon>Hypocreales</taxon>
        <taxon>Bionectriaceae</taxon>
        <taxon>Clonostachys</taxon>
    </lineage>
</organism>
<comment type="caution">
    <text evidence="2">The sequence shown here is derived from an EMBL/GenBank/DDBJ whole genome shotgun (WGS) entry which is preliminary data.</text>
</comment>
<dbReference type="AlphaFoldDB" id="A0AA35LY91"/>
<evidence type="ECO:0000256" key="1">
    <source>
        <dbReference type="SAM" id="MobiDB-lite"/>
    </source>
</evidence>
<dbReference type="EMBL" id="CABFNP030000786">
    <property type="protein sequence ID" value="CAI6086190.1"/>
    <property type="molecule type" value="Genomic_DNA"/>
</dbReference>
<feature type="compositionally biased region" description="Gly residues" evidence="1">
    <location>
        <begin position="47"/>
        <end position="61"/>
    </location>
</feature>
<keyword evidence="3" id="KW-1185">Reference proteome</keyword>
<feature type="region of interest" description="Disordered" evidence="1">
    <location>
        <begin position="44"/>
        <end position="66"/>
    </location>
</feature>
<evidence type="ECO:0000313" key="3">
    <source>
        <dbReference type="Proteomes" id="UP001160390"/>
    </source>
</evidence>